<feature type="non-terminal residue" evidence="2">
    <location>
        <position position="1"/>
    </location>
</feature>
<gene>
    <name evidence="2" type="ORF">ISN45_Aa04g007800</name>
</gene>
<dbReference type="Proteomes" id="UP000694240">
    <property type="component" value="Chromosome 9"/>
</dbReference>
<accession>A0A8T2A4W5</accession>
<sequence length="404" mass="45742">SRRTQPPPWLAKEKLGFPLVGLAFNFRPTSFRGPKPMRCEPTSLFNKPRSATLFTLSSLKQESCRSLTSYGRGYHRLEKSLPLFGFYFQHLQILVTSSSMVVNSKSLRNSGILIPNLNCRRLESGLGSSIPKYHSPTISYIDQKHCLIVIAHKFLKSHDTLAMNSNGQRFAYGLGSSMANSHSLTILYSDFNHHPFANCLNAWTLSLSWYVYLLHVSNLRQALCGMLNLHGQGIHVREDPPVSLQFYTYHFMNPGFNFTCPHHLDLMLQRLFCEFSKRSKPYVLVVKQSSIDYITIVFRIFVVALLWVVHLAPARINASILSSTSQSLMTVTIPSCFETFEDDLSINHDLTCVNVLPSSCLIALLVSKSMNFIYLLMALGNVFYCTTLNFGSLKSFSLYLFLFG</sequence>
<reference evidence="2 3" key="1">
    <citation type="submission" date="2020-12" db="EMBL/GenBank/DDBJ databases">
        <title>Concerted genomic and epigenomic changes stabilize Arabidopsis allopolyploids.</title>
        <authorList>
            <person name="Chen Z."/>
        </authorList>
    </citation>
    <scope>NUCLEOTIDE SEQUENCE [LARGE SCALE GENOMIC DNA]</scope>
    <source>
        <strain evidence="2">Allo738</strain>
        <tissue evidence="2">Leaf</tissue>
    </source>
</reference>
<comment type="caution">
    <text evidence="2">The sequence shown here is derived from an EMBL/GenBank/DDBJ whole genome shotgun (WGS) entry which is preliminary data.</text>
</comment>
<proteinExistence type="predicted"/>
<feature type="transmembrane region" description="Helical" evidence="1">
    <location>
        <begin position="293"/>
        <end position="312"/>
    </location>
</feature>
<name>A0A8T2A4W5_9BRAS</name>
<keyword evidence="3" id="KW-1185">Reference proteome</keyword>
<keyword evidence="1" id="KW-0472">Membrane</keyword>
<organism evidence="2 3">
    <name type="scientific">Arabidopsis thaliana x Arabidopsis arenosa</name>
    <dbReference type="NCBI Taxonomy" id="1240361"/>
    <lineage>
        <taxon>Eukaryota</taxon>
        <taxon>Viridiplantae</taxon>
        <taxon>Streptophyta</taxon>
        <taxon>Embryophyta</taxon>
        <taxon>Tracheophyta</taxon>
        <taxon>Spermatophyta</taxon>
        <taxon>Magnoliopsida</taxon>
        <taxon>eudicotyledons</taxon>
        <taxon>Gunneridae</taxon>
        <taxon>Pentapetalae</taxon>
        <taxon>rosids</taxon>
        <taxon>malvids</taxon>
        <taxon>Brassicales</taxon>
        <taxon>Brassicaceae</taxon>
        <taxon>Camelineae</taxon>
        <taxon>Arabidopsis</taxon>
    </lineage>
</organism>
<dbReference type="AlphaFoldDB" id="A0A8T2A4W5"/>
<evidence type="ECO:0000256" key="1">
    <source>
        <dbReference type="SAM" id="Phobius"/>
    </source>
</evidence>
<protein>
    <submittedName>
        <fullName evidence="2">Uncharacterized protein</fullName>
    </submittedName>
</protein>
<keyword evidence="1" id="KW-0812">Transmembrane</keyword>
<feature type="transmembrane region" description="Helical" evidence="1">
    <location>
        <begin position="372"/>
        <end position="393"/>
    </location>
</feature>
<dbReference type="EMBL" id="JAEFBK010000009">
    <property type="protein sequence ID" value="KAG7567946.1"/>
    <property type="molecule type" value="Genomic_DNA"/>
</dbReference>
<keyword evidence="1" id="KW-1133">Transmembrane helix</keyword>
<evidence type="ECO:0000313" key="3">
    <source>
        <dbReference type="Proteomes" id="UP000694240"/>
    </source>
</evidence>
<evidence type="ECO:0000313" key="2">
    <source>
        <dbReference type="EMBL" id="KAG7567946.1"/>
    </source>
</evidence>